<dbReference type="Pfam" id="PF00145">
    <property type="entry name" value="DNA_methylase"/>
    <property type="match status" value="2"/>
</dbReference>
<dbReference type="GO" id="GO:0044027">
    <property type="term" value="P:negative regulation of gene expression via chromosomal CpG island methylation"/>
    <property type="evidence" value="ECO:0007669"/>
    <property type="project" value="TreeGrafter"/>
</dbReference>
<proteinExistence type="inferred from homology"/>
<keyword evidence="4" id="KW-0680">Restriction system</keyword>
<keyword evidence="10" id="KW-1185">Reference proteome</keyword>
<comment type="caution">
    <text evidence="9">The sequence shown here is derived from an EMBL/GenBank/DDBJ whole genome shotgun (WGS) entry which is preliminary data.</text>
</comment>
<dbReference type="InterPro" id="IPR031303">
    <property type="entry name" value="C5_meth_CS"/>
</dbReference>
<dbReference type="EMBL" id="QFFJ01000001">
    <property type="protein sequence ID" value="RBL93300.1"/>
    <property type="molecule type" value="Genomic_DNA"/>
</dbReference>
<dbReference type="GO" id="GO:0003886">
    <property type="term" value="F:DNA (cytosine-5-)-methyltransferase activity"/>
    <property type="evidence" value="ECO:0007669"/>
    <property type="project" value="UniProtKB-EC"/>
</dbReference>
<dbReference type="GO" id="GO:0003677">
    <property type="term" value="F:DNA binding"/>
    <property type="evidence" value="ECO:0007669"/>
    <property type="project" value="TreeGrafter"/>
</dbReference>
<evidence type="ECO:0000256" key="3">
    <source>
        <dbReference type="ARBA" id="ARBA00022691"/>
    </source>
</evidence>
<evidence type="ECO:0000313" key="9">
    <source>
        <dbReference type="EMBL" id="RBL93300.1"/>
    </source>
</evidence>
<evidence type="ECO:0000256" key="7">
    <source>
        <dbReference type="RuleBase" id="RU000416"/>
    </source>
</evidence>
<evidence type="ECO:0000256" key="6">
    <source>
        <dbReference type="PROSITE-ProRule" id="PRU01016"/>
    </source>
</evidence>
<dbReference type="PROSITE" id="PS00095">
    <property type="entry name" value="C5_MTASE_2"/>
    <property type="match status" value="1"/>
</dbReference>
<evidence type="ECO:0000256" key="1">
    <source>
        <dbReference type="ARBA" id="ARBA00022603"/>
    </source>
</evidence>
<dbReference type="OrthoDB" id="32195at2"/>
<dbReference type="InterPro" id="IPR029063">
    <property type="entry name" value="SAM-dependent_MTases_sf"/>
</dbReference>
<dbReference type="PANTHER" id="PTHR10629:SF52">
    <property type="entry name" value="DNA (CYTOSINE-5)-METHYLTRANSFERASE 1"/>
    <property type="match status" value="1"/>
</dbReference>
<dbReference type="PRINTS" id="PR00105">
    <property type="entry name" value="C5METTRFRASE"/>
</dbReference>
<organism evidence="9 10">
    <name type="scientific">Chitinophaga flava</name>
    <dbReference type="NCBI Taxonomy" id="2259036"/>
    <lineage>
        <taxon>Bacteria</taxon>
        <taxon>Pseudomonadati</taxon>
        <taxon>Bacteroidota</taxon>
        <taxon>Chitinophagia</taxon>
        <taxon>Chitinophagales</taxon>
        <taxon>Chitinophagaceae</taxon>
        <taxon>Chitinophaga</taxon>
    </lineage>
</organism>
<evidence type="ECO:0000256" key="5">
    <source>
        <dbReference type="ARBA" id="ARBA00047422"/>
    </source>
</evidence>
<dbReference type="InterPro" id="IPR050390">
    <property type="entry name" value="C5-Methyltransferase"/>
</dbReference>
<keyword evidence="1 6" id="KW-0489">Methyltransferase</keyword>
<accession>A0A365Y465</accession>
<sequence>MNYIDLFAGAGGLSEGFLRQGYNPIAHVEMDEGACYSLKTRVAYYHLKKRGKFDIYVKYLKGEITRKELYEKVPEHLLNSVINLPIGAEYNAKIYKEIDRELGDRSVDLIIGGPPCQAYSLVGRARSANNMKGDKRNYLYVYYAKFLERYKPKMFVFENVYGLESAGGGIYLQNMEKLFLKTGYKMQIFHLEANNFGVLQNRKRIIIIGWQEDLELVLPKLELVHIPLSCFVKDIFRDLPKISAGEGLDKFQKYRGKPNSYLETNKIRNGIDVLTQHVARPHTEQDKEIYRIAVTKWNENQERLDYNDLPDHLKTHNNRHSFFDRFKVVAGDLASSHTVVAHIAKDGHYYIHPDIEQNRSISVREAARLQSFPDDYYFEGVKPGGSRTAAFKQIGNAVPPLMAAELAKRLKRFFLAKNQTK</sequence>
<dbReference type="NCBIfam" id="TIGR00675">
    <property type="entry name" value="dcm"/>
    <property type="match status" value="1"/>
</dbReference>
<dbReference type="InterPro" id="IPR001525">
    <property type="entry name" value="C5_MeTfrase"/>
</dbReference>
<feature type="active site" evidence="6">
    <location>
        <position position="116"/>
    </location>
</feature>
<dbReference type="PANTHER" id="PTHR10629">
    <property type="entry name" value="CYTOSINE-SPECIFIC METHYLTRANSFERASE"/>
    <property type="match status" value="1"/>
</dbReference>
<dbReference type="AlphaFoldDB" id="A0A365Y465"/>
<evidence type="ECO:0000256" key="4">
    <source>
        <dbReference type="ARBA" id="ARBA00022747"/>
    </source>
</evidence>
<comment type="catalytic activity">
    <reaction evidence="5 8">
        <text>a 2'-deoxycytidine in DNA + S-adenosyl-L-methionine = a 5-methyl-2'-deoxycytidine in DNA + S-adenosyl-L-homocysteine + H(+)</text>
        <dbReference type="Rhea" id="RHEA:13681"/>
        <dbReference type="Rhea" id="RHEA-COMP:11369"/>
        <dbReference type="Rhea" id="RHEA-COMP:11370"/>
        <dbReference type="ChEBI" id="CHEBI:15378"/>
        <dbReference type="ChEBI" id="CHEBI:57856"/>
        <dbReference type="ChEBI" id="CHEBI:59789"/>
        <dbReference type="ChEBI" id="CHEBI:85452"/>
        <dbReference type="ChEBI" id="CHEBI:85454"/>
        <dbReference type="EC" id="2.1.1.37"/>
    </reaction>
</comment>
<dbReference type="PROSITE" id="PS51679">
    <property type="entry name" value="SAM_MT_C5"/>
    <property type="match status" value="1"/>
</dbReference>
<reference evidence="9 10" key="1">
    <citation type="submission" date="2018-05" db="EMBL/GenBank/DDBJ databases">
        <title>Chitinophaga sp. K3CV102501T nov., isolated from isolated from a monsoon evergreen broad-leaved forest soil.</title>
        <authorList>
            <person name="Lv Y."/>
        </authorList>
    </citation>
    <scope>NUCLEOTIDE SEQUENCE [LARGE SCALE GENOMIC DNA]</scope>
    <source>
        <strain evidence="9 10">GDMCC 1.1325</strain>
    </source>
</reference>
<dbReference type="GO" id="GO:0009307">
    <property type="term" value="P:DNA restriction-modification system"/>
    <property type="evidence" value="ECO:0007669"/>
    <property type="project" value="UniProtKB-KW"/>
</dbReference>
<keyword evidence="2 6" id="KW-0808">Transferase</keyword>
<keyword evidence="3 6" id="KW-0949">S-adenosyl-L-methionine</keyword>
<dbReference type="EC" id="2.1.1.37" evidence="8"/>
<dbReference type="SUPFAM" id="SSF53335">
    <property type="entry name" value="S-adenosyl-L-methionine-dependent methyltransferases"/>
    <property type="match status" value="1"/>
</dbReference>
<dbReference type="Gene3D" id="3.40.50.150">
    <property type="entry name" value="Vaccinia Virus protein VP39"/>
    <property type="match status" value="1"/>
</dbReference>
<dbReference type="GO" id="GO:0032259">
    <property type="term" value="P:methylation"/>
    <property type="evidence" value="ECO:0007669"/>
    <property type="project" value="UniProtKB-KW"/>
</dbReference>
<protein>
    <recommendedName>
        <fullName evidence="8">Cytosine-specific methyltransferase</fullName>
        <ecNumber evidence="8">2.1.1.37</ecNumber>
    </recommendedName>
</protein>
<dbReference type="InterPro" id="IPR018117">
    <property type="entry name" value="C5_DNA_meth_AS"/>
</dbReference>
<dbReference type="PROSITE" id="PS00094">
    <property type="entry name" value="C5_MTASE_1"/>
    <property type="match status" value="1"/>
</dbReference>
<dbReference type="Proteomes" id="UP000253410">
    <property type="component" value="Unassembled WGS sequence"/>
</dbReference>
<gene>
    <name evidence="9" type="ORF">DF182_12255</name>
</gene>
<comment type="similarity">
    <text evidence="6 7">Belongs to the class I-like SAM-binding methyltransferase superfamily. C5-methyltransferase family.</text>
</comment>
<evidence type="ECO:0000313" key="10">
    <source>
        <dbReference type="Proteomes" id="UP000253410"/>
    </source>
</evidence>
<evidence type="ECO:0000256" key="8">
    <source>
        <dbReference type="RuleBase" id="RU000417"/>
    </source>
</evidence>
<dbReference type="Gene3D" id="3.90.120.10">
    <property type="entry name" value="DNA Methylase, subunit A, domain 2"/>
    <property type="match status" value="1"/>
</dbReference>
<evidence type="ECO:0000256" key="2">
    <source>
        <dbReference type="ARBA" id="ARBA00022679"/>
    </source>
</evidence>
<name>A0A365Y465_9BACT</name>
<dbReference type="RefSeq" id="WP_113615897.1">
    <property type="nucleotide sequence ID" value="NZ_QFFJ01000001.1"/>
</dbReference>